<organism evidence="2 5">
    <name type="scientific">Perkinsus olseni</name>
    <name type="common">Perkinsus atlanticus</name>
    <dbReference type="NCBI Taxonomy" id="32597"/>
    <lineage>
        <taxon>Eukaryota</taxon>
        <taxon>Sar</taxon>
        <taxon>Alveolata</taxon>
        <taxon>Perkinsozoa</taxon>
        <taxon>Perkinsea</taxon>
        <taxon>Perkinsida</taxon>
        <taxon>Perkinsidae</taxon>
        <taxon>Perkinsus</taxon>
    </lineage>
</organism>
<sequence>MKGLLLPGIGRDLGVPCDKAREDPGTEPRSKGSLYSTRSRISTMADTPLTDGSATRQPEAGGNERPVFEEGEMGGKKLSQDDFEVVGSLGYGG</sequence>
<dbReference type="Proteomes" id="UP000553632">
    <property type="component" value="Unassembled WGS sequence"/>
</dbReference>
<accession>A0A7J6QJV6</accession>
<name>A0A7J6QJV6_PEROL</name>
<dbReference type="EMBL" id="JABANO010005204">
    <property type="protein sequence ID" value="KAF4753891.1"/>
    <property type="molecule type" value="Genomic_DNA"/>
</dbReference>
<proteinExistence type="predicted"/>
<gene>
    <name evidence="2" type="ORF">FOZ62_015853</name>
    <name evidence="3" type="ORF">FOZ63_020662</name>
</gene>
<dbReference type="AlphaFoldDB" id="A0A7J6QJV6"/>
<dbReference type="EMBL" id="JABANM010029130">
    <property type="protein sequence ID" value="KAF4708517.1"/>
    <property type="molecule type" value="Genomic_DNA"/>
</dbReference>
<reference evidence="4 5" key="1">
    <citation type="submission" date="2020-04" db="EMBL/GenBank/DDBJ databases">
        <title>Perkinsus olseni comparative genomics.</title>
        <authorList>
            <person name="Bogema D.R."/>
        </authorList>
    </citation>
    <scope>NUCLEOTIDE SEQUENCE [LARGE SCALE GENOMIC DNA]</scope>
    <source>
        <strain evidence="2">ATCC PRA-205</strain>
        <strain evidence="3 4">ATCC PRA-207</strain>
    </source>
</reference>
<feature type="region of interest" description="Disordered" evidence="1">
    <location>
        <begin position="1"/>
        <end position="81"/>
    </location>
</feature>
<protein>
    <submittedName>
        <fullName evidence="2">Uncharacterized protein</fullName>
    </submittedName>
</protein>
<feature type="compositionally biased region" description="Polar residues" evidence="1">
    <location>
        <begin position="33"/>
        <end position="56"/>
    </location>
</feature>
<evidence type="ECO:0000313" key="4">
    <source>
        <dbReference type="Proteomes" id="UP000553632"/>
    </source>
</evidence>
<evidence type="ECO:0000256" key="1">
    <source>
        <dbReference type="SAM" id="MobiDB-lite"/>
    </source>
</evidence>
<feature type="compositionally biased region" description="Basic and acidic residues" evidence="1">
    <location>
        <begin position="18"/>
        <end position="30"/>
    </location>
</feature>
<evidence type="ECO:0000313" key="2">
    <source>
        <dbReference type="EMBL" id="KAF4708517.1"/>
    </source>
</evidence>
<evidence type="ECO:0000313" key="3">
    <source>
        <dbReference type="EMBL" id="KAF4753891.1"/>
    </source>
</evidence>
<dbReference type="Proteomes" id="UP000574390">
    <property type="component" value="Unassembled WGS sequence"/>
</dbReference>
<keyword evidence="4" id="KW-1185">Reference proteome</keyword>
<evidence type="ECO:0000313" key="5">
    <source>
        <dbReference type="Proteomes" id="UP000574390"/>
    </source>
</evidence>
<comment type="caution">
    <text evidence="2">The sequence shown here is derived from an EMBL/GenBank/DDBJ whole genome shotgun (WGS) entry which is preliminary data.</text>
</comment>